<feature type="transmembrane region" description="Helical" evidence="1">
    <location>
        <begin position="171"/>
        <end position="188"/>
    </location>
</feature>
<feature type="transmembrane region" description="Helical" evidence="1">
    <location>
        <begin position="41"/>
        <end position="59"/>
    </location>
</feature>
<feature type="transmembrane region" description="Helical" evidence="1">
    <location>
        <begin position="71"/>
        <end position="92"/>
    </location>
</feature>
<dbReference type="PANTHER" id="PTHR35184:SF1">
    <property type="entry name" value="INTEGRAL MEMBRANE PROTEIN"/>
    <property type="match status" value="1"/>
</dbReference>
<name>A0A428SF89_9HYPO</name>
<organism evidence="2 3">
    <name type="scientific">Fusarium oligoseptatum</name>
    <dbReference type="NCBI Taxonomy" id="2604345"/>
    <lineage>
        <taxon>Eukaryota</taxon>
        <taxon>Fungi</taxon>
        <taxon>Dikarya</taxon>
        <taxon>Ascomycota</taxon>
        <taxon>Pezizomycotina</taxon>
        <taxon>Sordariomycetes</taxon>
        <taxon>Hypocreomycetidae</taxon>
        <taxon>Hypocreales</taxon>
        <taxon>Nectriaceae</taxon>
        <taxon>Fusarium</taxon>
        <taxon>Fusarium solani species complex</taxon>
    </lineage>
</organism>
<keyword evidence="1" id="KW-0472">Membrane</keyword>
<proteinExistence type="predicted"/>
<dbReference type="PANTHER" id="PTHR35184">
    <property type="entry name" value="YALI0C10208P"/>
    <property type="match status" value="1"/>
</dbReference>
<evidence type="ECO:0000256" key="1">
    <source>
        <dbReference type="SAM" id="Phobius"/>
    </source>
</evidence>
<protein>
    <submittedName>
        <fullName evidence="2">Uncharacterized protein</fullName>
    </submittedName>
</protein>
<accession>A0A428SF89</accession>
<sequence>MSSQGQTQANASQPQIDGPPYLITTAATLGGRPTPSVDDPICGVFIAFFLASAIFNMTIYQRNRRRGHKFLFSAVLCGFSIARIVTCSLRIVVGSKPHQVNTVIASQVFNSAGVVMIFVINLFFAQRILRAYHPRVGWGKPATLVTRFLIFSLIATLVMTITAVVSFSVTYIAVLAFLPLPITIVSVLSSRPDKVEPFGRGKMETKVYLLIATSTLLAFGAGFRAGTSYVIRPATDPAWFHHKACFYILNFVIEIIVVYTYALSRFDRRFFIPNGSSGPGDYSRIEEVPIPLGDQSADFTLGSQDELSIRDRQLQKVRNAEE</sequence>
<dbReference type="EMBL" id="NKCK01000261">
    <property type="protein sequence ID" value="RSL88443.1"/>
    <property type="molecule type" value="Genomic_DNA"/>
</dbReference>
<dbReference type="AlphaFoldDB" id="A0A428SF89"/>
<feature type="transmembrane region" description="Helical" evidence="1">
    <location>
        <begin position="208"/>
        <end position="226"/>
    </location>
</feature>
<keyword evidence="1" id="KW-1133">Transmembrane helix</keyword>
<feature type="transmembrane region" description="Helical" evidence="1">
    <location>
        <begin position="104"/>
        <end position="124"/>
    </location>
</feature>
<feature type="transmembrane region" description="Helical" evidence="1">
    <location>
        <begin position="246"/>
        <end position="264"/>
    </location>
</feature>
<dbReference type="Pfam" id="PF11309">
    <property type="entry name" value="DUF3112"/>
    <property type="match status" value="1"/>
</dbReference>
<evidence type="ECO:0000313" key="2">
    <source>
        <dbReference type="EMBL" id="RSL88443.1"/>
    </source>
</evidence>
<gene>
    <name evidence="2" type="ORF">CEP52_015227</name>
</gene>
<keyword evidence="1" id="KW-0812">Transmembrane</keyword>
<dbReference type="STRING" id="1325735.A0A428SF89"/>
<keyword evidence="3" id="KW-1185">Reference proteome</keyword>
<dbReference type="InterPro" id="IPR021460">
    <property type="entry name" value="DUF3112"/>
</dbReference>
<dbReference type="Proteomes" id="UP000287144">
    <property type="component" value="Unassembled WGS sequence"/>
</dbReference>
<comment type="caution">
    <text evidence="2">The sequence shown here is derived from an EMBL/GenBank/DDBJ whole genome shotgun (WGS) entry which is preliminary data.</text>
</comment>
<feature type="transmembrane region" description="Helical" evidence="1">
    <location>
        <begin position="144"/>
        <end position="165"/>
    </location>
</feature>
<evidence type="ECO:0000313" key="3">
    <source>
        <dbReference type="Proteomes" id="UP000287144"/>
    </source>
</evidence>
<reference evidence="2 3" key="1">
    <citation type="submission" date="2017-06" db="EMBL/GenBank/DDBJ databases">
        <title>Comparative genomic analysis of Ambrosia Fusariam Clade fungi.</title>
        <authorList>
            <person name="Stajich J.E."/>
            <person name="Carrillo J."/>
            <person name="Kijimoto T."/>
            <person name="Eskalen A."/>
            <person name="O'Donnell K."/>
            <person name="Kasson M."/>
        </authorList>
    </citation>
    <scope>NUCLEOTIDE SEQUENCE [LARGE SCALE GENOMIC DNA]</scope>
    <source>
        <strain evidence="2 3">NRRL62579</strain>
    </source>
</reference>